<dbReference type="EMBL" id="CP017480">
    <property type="protein sequence ID" value="APG05462.1"/>
    <property type="molecule type" value="Genomic_DNA"/>
</dbReference>
<dbReference type="OrthoDB" id="21094at2"/>
<evidence type="ECO:0000256" key="2">
    <source>
        <dbReference type="ARBA" id="ARBA00009784"/>
    </source>
</evidence>
<keyword evidence="6 7" id="KW-0472">Membrane</keyword>
<evidence type="ECO:0000256" key="3">
    <source>
        <dbReference type="ARBA" id="ARBA00022475"/>
    </source>
</evidence>
<keyword evidence="9" id="KW-1185">Reference proteome</keyword>
<dbReference type="PANTHER" id="PTHR33508:SF1">
    <property type="entry name" value="UPF0056 MEMBRANE PROTEIN YHCE"/>
    <property type="match status" value="1"/>
</dbReference>
<dbReference type="GO" id="GO:0005886">
    <property type="term" value="C:plasma membrane"/>
    <property type="evidence" value="ECO:0007669"/>
    <property type="project" value="UniProtKB-SubCell"/>
</dbReference>
<evidence type="ECO:0000313" key="8">
    <source>
        <dbReference type="EMBL" id="APG05462.1"/>
    </source>
</evidence>
<dbReference type="AlphaFoldDB" id="A0A1L3EWR0"/>
<feature type="transmembrane region" description="Helical" evidence="7">
    <location>
        <begin position="152"/>
        <end position="173"/>
    </location>
</feature>
<reference evidence="9" key="1">
    <citation type="submission" date="2016-09" db="EMBL/GenBank/DDBJ databases">
        <authorList>
            <person name="Lysoe E."/>
        </authorList>
    </citation>
    <scope>NUCLEOTIDE SEQUENCE [LARGE SCALE GENOMIC DNA]</scope>
    <source>
        <strain evidence="9">LJ96T</strain>
    </source>
</reference>
<comment type="subcellular location">
    <subcellularLocation>
        <location evidence="1 7">Cell membrane</location>
        <topology evidence="1 7">Multi-pass membrane protein</topology>
    </subcellularLocation>
</comment>
<keyword evidence="5 7" id="KW-1133">Transmembrane helix</keyword>
<evidence type="ECO:0000313" key="9">
    <source>
        <dbReference type="Proteomes" id="UP000182987"/>
    </source>
</evidence>
<dbReference type="InterPro" id="IPR002771">
    <property type="entry name" value="Multi_antbiot-R_MarC"/>
</dbReference>
<keyword evidence="4 7" id="KW-0812">Transmembrane</keyword>
<dbReference type="NCBIfam" id="TIGR00427">
    <property type="entry name" value="NAAT family transporter"/>
    <property type="match status" value="1"/>
</dbReference>
<feature type="transmembrane region" description="Helical" evidence="7">
    <location>
        <begin position="194"/>
        <end position="221"/>
    </location>
</feature>
<dbReference type="RefSeq" id="WP_071925020.1">
    <property type="nucleotide sequence ID" value="NZ_CP017480.1"/>
</dbReference>
<evidence type="ECO:0000256" key="1">
    <source>
        <dbReference type="ARBA" id="ARBA00004651"/>
    </source>
</evidence>
<evidence type="ECO:0000256" key="7">
    <source>
        <dbReference type="RuleBase" id="RU362048"/>
    </source>
</evidence>
<dbReference type="Pfam" id="PF01914">
    <property type="entry name" value="MarC"/>
    <property type="match status" value="1"/>
</dbReference>
<comment type="similarity">
    <text evidence="2 7">Belongs to the UPF0056 (MarC) family.</text>
</comment>
<comment type="caution">
    <text evidence="7">Lacks conserved residue(s) required for the propagation of feature annotation.</text>
</comment>
<protein>
    <recommendedName>
        <fullName evidence="7">UPF0056 membrane protein</fullName>
    </recommendedName>
</protein>
<evidence type="ECO:0000256" key="5">
    <source>
        <dbReference type="ARBA" id="ARBA00022989"/>
    </source>
</evidence>
<feature type="transmembrane region" description="Helical" evidence="7">
    <location>
        <begin position="52"/>
        <end position="77"/>
    </location>
</feature>
<sequence>MWEELTKTVLLIVASLFPIVNPPASAFMAISIVPHATDAERADMARRVAVNSFALLLASLLVGAYVLGFFGISIPVLRVAGGLVVAMAGWRLLDAPDDVEEEQDNEAAAVDHHHGRRDPTFYPLTLPLTVGPGSIAVAIALGTGSPRQGPTIIHFAAVFIALVIITASIYLCMRYAERIERGLGTAGTQVVMRLFAFFIFCIGLQILWLGVSELIGLVSAAPGLAHPSS</sequence>
<evidence type="ECO:0000256" key="6">
    <source>
        <dbReference type="ARBA" id="ARBA00023136"/>
    </source>
</evidence>
<dbReference type="Proteomes" id="UP000182987">
    <property type="component" value="Chromosome"/>
</dbReference>
<gene>
    <name evidence="8" type="ORF">BJI69_17155</name>
</gene>
<dbReference type="PANTHER" id="PTHR33508">
    <property type="entry name" value="UPF0056 MEMBRANE PROTEIN YHCE"/>
    <property type="match status" value="1"/>
</dbReference>
<accession>A0A1L3EWR0</accession>
<organism evidence="8 9">
    <name type="scientific">Luteibacter rhizovicinus DSM 16549</name>
    <dbReference type="NCBI Taxonomy" id="1440763"/>
    <lineage>
        <taxon>Bacteria</taxon>
        <taxon>Pseudomonadati</taxon>
        <taxon>Pseudomonadota</taxon>
        <taxon>Gammaproteobacteria</taxon>
        <taxon>Lysobacterales</taxon>
        <taxon>Rhodanobacteraceae</taxon>
        <taxon>Luteibacter</taxon>
    </lineage>
</organism>
<name>A0A1L3EWR0_9GAMM</name>
<evidence type="ECO:0000256" key="4">
    <source>
        <dbReference type="ARBA" id="ARBA00022692"/>
    </source>
</evidence>
<proteinExistence type="inferred from homology"/>
<dbReference type="KEGG" id="lrz:BJI69_17155"/>
<dbReference type="STRING" id="1440763.BJI69_17155"/>
<keyword evidence="3" id="KW-1003">Cell membrane</keyword>